<dbReference type="KEGG" id="aplc:110976359"/>
<reference evidence="4" key="1">
    <citation type="submission" date="2025-08" db="UniProtKB">
        <authorList>
            <consortium name="RefSeq"/>
        </authorList>
    </citation>
    <scope>IDENTIFICATION</scope>
</reference>
<dbReference type="Pfam" id="PF13233">
    <property type="entry name" value="Complex1_LYR_2"/>
    <property type="match status" value="1"/>
</dbReference>
<dbReference type="GO" id="GO:0005739">
    <property type="term" value="C:mitochondrion"/>
    <property type="evidence" value="ECO:0007669"/>
    <property type="project" value="TreeGrafter"/>
</dbReference>
<dbReference type="RefSeq" id="XP_022085250.1">
    <property type="nucleotide sequence ID" value="XM_022229558.1"/>
</dbReference>
<dbReference type="InterPro" id="IPR037667">
    <property type="entry name" value="FMC1_homologue"/>
</dbReference>
<dbReference type="AlphaFoldDB" id="A0A8B7XYY8"/>
<evidence type="ECO:0000256" key="1">
    <source>
        <dbReference type="ARBA" id="ARBA00009058"/>
    </source>
</evidence>
<dbReference type="GeneID" id="110976359"/>
<evidence type="ECO:0000313" key="4">
    <source>
        <dbReference type="RefSeq" id="XP_022085250.1"/>
    </source>
</evidence>
<keyword evidence="3" id="KW-1185">Reference proteome</keyword>
<dbReference type="PANTHER" id="PTHR31716">
    <property type="entry name" value="PROTEIN FMC1 HOMOLOG"/>
    <property type="match status" value="1"/>
</dbReference>
<gene>
    <name evidence="4" type="primary">LOC110976359</name>
</gene>
<dbReference type="OMA" id="HHASLTY"/>
<proteinExistence type="inferred from homology"/>
<sequence>MSKIDKLRLLRSLLRELREAKMSSPRNTMAYGYLMDQFRKNQVTSEKFCKEHNEMWHQAQTYLCMLKSTREHEALQAAYKRGERTVEESAKLVGLKIPKPYEE</sequence>
<name>A0A8B7XYY8_ACAPL</name>
<comment type="similarity">
    <text evidence="1">Belongs to the FMC1 family.</text>
</comment>
<evidence type="ECO:0000256" key="2">
    <source>
        <dbReference type="ARBA" id="ARBA00013846"/>
    </source>
</evidence>
<organism evidence="3 4">
    <name type="scientific">Acanthaster planci</name>
    <name type="common">Crown-of-thorns starfish</name>
    <dbReference type="NCBI Taxonomy" id="133434"/>
    <lineage>
        <taxon>Eukaryota</taxon>
        <taxon>Metazoa</taxon>
        <taxon>Echinodermata</taxon>
        <taxon>Eleutherozoa</taxon>
        <taxon>Asterozoa</taxon>
        <taxon>Asteroidea</taxon>
        <taxon>Valvatacea</taxon>
        <taxon>Valvatida</taxon>
        <taxon>Acanthasteridae</taxon>
        <taxon>Acanthaster</taxon>
    </lineage>
</organism>
<evidence type="ECO:0000313" key="3">
    <source>
        <dbReference type="Proteomes" id="UP000694845"/>
    </source>
</evidence>
<dbReference type="Proteomes" id="UP000694845">
    <property type="component" value="Unplaced"/>
</dbReference>
<dbReference type="PANTHER" id="PTHR31716:SF1">
    <property type="entry name" value="PROTEIN FMC1 HOMOLOG"/>
    <property type="match status" value="1"/>
</dbReference>
<accession>A0A8B7XYY8</accession>
<dbReference type="OrthoDB" id="551431at2759"/>
<protein>
    <recommendedName>
        <fullName evidence="2">Protein FMC1 homolog</fullName>
    </recommendedName>
</protein>